<dbReference type="RefSeq" id="WP_237395385.1">
    <property type="nucleotide sequence ID" value="NZ_AP024276.1"/>
</dbReference>
<dbReference type="NCBIfam" id="TIGR00830">
    <property type="entry name" value="PTBA"/>
    <property type="match status" value="1"/>
</dbReference>
<dbReference type="PROSITE" id="PS00371">
    <property type="entry name" value="PTS_EIIA_TYPE_1_HIS"/>
    <property type="match status" value="1"/>
</dbReference>
<reference evidence="16 17" key="1">
    <citation type="submission" date="2024-06" db="EMBL/GenBank/DDBJ databases">
        <title>Genomic Encyclopedia of Type Strains, Phase IV (KMG-IV): sequencing the most valuable type-strain genomes for metagenomic binning, comparative biology and taxonomic classification.</title>
        <authorList>
            <person name="Goeker M."/>
        </authorList>
    </citation>
    <scope>NUCLEOTIDE SEQUENCE [LARGE SCALE GENOMIC DNA]</scope>
    <source>
        <strain evidence="16 17">DSM 29126</strain>
    </source>
</reference>
<dbReference type="Pfam" id="PF00358">
    <property type="entry name" value="PTS_EIIA_1"/>
    <property type="match status" value="1"/>
</dbReference>
<feature type="transmembrane region" description="Helical" evidence="12">
    <location>
        <begin position="341"/>
        <end position="361"/>
    </location>
</feature>
<dbReference type="PANTHER" id="PTHR30175:SF1">
    <property type="entry name" value="PTS SYSTEM ARBUTIN-, CELLOBIOSE-, AND SALICIN-SPECIFIC EIIBC COMPONENT-RELATED"/>
    <property type="match status" value="1"/>
</dbReference>
<accession>A0ABV2ESK1</accession>
<keyword evidence="6" id="KW-0598">Phosphotransferase system</keyword>
<comment type="caution">
    <text evidence="16">The sequence shown here is derived from an EMBL/GenBank/DDBJ whole genome shotgun (WGS) entry which is preliminary data.</text>
</comment>
<protein>
    <submittedName>
        <fullName evidence="16">PTS system beta-glucosides-specific IIC component</fullName>
    </submittedName>
</protein>
<evidence type="ECO:0000256" key="7">
    <source>
        <dbReference type="ARBA" id="ARBA00022692"/>
    </source>
</evidence>
<feature type="domain" description="PTS EIIB type-1" evidence="14">
    <location>
        <begin position="173"/>
        <end position="255"/>
    </location>
</feature>
<feature type="transmembrane region" description="Helical" evidence="12">
    <location>
        <begin position="278"/>
        <end position="299"/>
    </location>
</feature>
<sequence length="626" mass="68873">MDVKEFEELVSVASGKIIPLKDVKDALFSQEMMGSGVAVEPSVGRVYAPFNGKIVNIFPTKHAISLLSENGCEVLIHIGLDTVQLQGEHYTEQVKEGDIVKKGDLLMVFDKPALENAGFDTVIPVVILNTPDYEKIEVHNLGENVVAGQLVLRLERKAEDKISDKIEVQKGENQLEREIISALGGADNIRTIGHCATRLRVTFVDIKKIDRVALDHIKGVLGVVEAMGGLQLVIGNSVNDVYDTIQKLYHFKNIDKEKRGSQPKGNVISQILNILSDVISPVVPLIMGSGLLSAALILFTRMGIDNQNSTYVIFEYAANVVFYFLPFFLAYSCAKRFGTDIIYSLFIAGILLHPTLANIVTQGGKVSLFNLPVVAIDYSSSLLPIILSVWILSLVEKFINRYLPKSLRYVVKPLLIIMIMIPLTLLITGPAGYMMGEGLGWIINLLRGHAEWLAILILCCIAPFMVMTGMHIALTPIIILTNLETLGYENMMLVAFIGMNFSQFAVAMATFFKTKNKTLKNLAISCGLTAFFGGVTEPTLYGISVKMKRPLYATFIGCIANAICCIIFQIKIFSFAPPSFFTLPIFMNPDGTSGNFISAIITIIVVIVVTFVATWMLGFDDSVYDD</sequence>
<evidence type="ECO:0000256" key="3">
    <source>
        <dbReference type="ARBA" id="ARBA00022475"/>
    </source>
</evidence>
<evidence type="ECO:0000259" key="13">
    <source>
        <dbReference type="PROSITE" id="PS51093"/>
    </source>
</evidence>
<dbReference type="PROSITE" id="PS51093">
    <property type="entry name" value="PTS_EIIA_TYPE_1"/>
    <property type="match status" value="1"/>
</dbReference>
<keyword evidence="9 12" id="KW-1133">Transmembrane helix</keyword>
<dbReference type="Gene3D" id="3.30.1360.60">
    <property type="entry name" value="Glucose permease domain IIB"/>
    <property type="match status" value="1"/>
</dbReference>
<feature type="transmembrane region" description="Helical" evidence="12">
    <location>
        <begin position="453"/>
        <end position="479"/>
    </location>
</feature>
<dbReference type="InterPro" id="IPR013013">
    <property type="entry name" value="PTS_EIIC_1"/>
</dbReference>
<dbReference type="InterPro" id="IPR001996">
    <property type="entry name" value="PTS_IIB_1"/>
</dbReference>
<dbReference type="InterPro" id="IPR036878">
    <property type="entry name" value="Glu_permease_IIB"/>
</dbReference>
<dbReference type="CDD" id="cd00212">
    <property type="entry name" value="PTS_IIB_glc"/>
    <property type="match status" value="1"/>
</dbReference>
<dbReference type="Pfam" id="PF00367">
    <property type="entry name" value="PTS_EIIB"/>
    <property type="match status" value="1"/>
</dbReference>
<evidence type="ECO:0000256" key="4">
    <source>
        <dbReference type="ARBA" id="ARBA00022597"/>
    </source>
</evidence>
<evidence type="ECO:0000256" key="2">
    <source>
        <dbReference type="ARBA" id="ARBA00022448"/>
    </source>
</evidence>
<keyword evidence="5" id="KW-0808">Transferase</keyword>
<evidence type="ECO:0000256" key="6">
    <source>
        <dbReference type="ARBA" id="ARBA00022683"/>
    </source>
</evidence>
<feature type="transmembrane region" description="Helical" evidence="12">
    <location>
        <begin position="368"/>
        <end position="393"/>
    </location>
</feature>
<feature type="domain" description="PTS EIIC type-1" evidence="15">
    <location>
        <begin position="273"/>
        <end position="626"/>
    </location>
</feature>
<keyword evidence="4" id="KW-0762">Sugar transport</keyword>
<evidence type="ECO:0000313" key="17">
    <source>
        <dbReference type="Proteomes" id="UP001549134"/>
    </source>
</evidence>
<dbReference type="SUPFAM" id="SSF51261">
    <property type="entry name" value="Duplicated hybrid motif"/>
    <property type="match status" value="1"/>
</dbReference>
<feature type="domain" description="PTS EIIA type-1" evidence="13">
    <location>
        <begin position="25"/>
        <end position="129"/>
    </location>
</feature>
<keyword evidence="3" id="KW-1003">Cell membrane</keyword>
<evidence type="ECO:0000256" key="5">
    <source>
        <dbReference type="ARBA" id="ARBA00022679"/>
    </source>
</evidence>
<evidence type="ECO:0000313" key="16">
    <source>
        <dbReference type="EMBL" id="MET3534099.1"/>
    </source>
</evidence>
<keyword evidence="7 12" id="KW-0812">Transmembrane</keyword>
<evidence type="ECO:0000259" key="15">
    <source>
        <dbReference type="PROSITE" id="PS51103"/>
    </source>
</evidence>
<feature type="transmembrane region" description="Helical" evidence="12">
    <location>
        <begin position="596"/>
        <end position="619"/>
    </location>
</feature>
<evidence type="ECO:0000256" key="11">
    <source>
        <dbReference type="PROSITE-ProRule" id="PRU00421"/>
    </source>
</evidence>
<proteinExistence type="predicted"/>
<feature type="transmembrane region" description="Helical" evidence="12">
    <location>
        <begin position="551"/>
        <end position="576"/>
    </location>
</feature>
<feature type="active site" description="Phosphocysteine intermediate; for EIIB activity" evidence="11">
    <location>
        <position position="195"/>
    </location>
</feature>
<dbReference type="EMBL" id="JBEPLX010000012">
    <property type="protein sequence ID" value="MET3534099.1"/>
    <property type="molecule type" value="Genomic_DNA"/>
</dbReference>
<dbReference type="Pfam" id="PF02378">
    <property type="entry name" value="PTS_EIIC"/>
    <property type="match status" value="1"/>
</dbReference>
<name>A0ABV2ESK1_9STRE</name>
<organism evidence="16 17">
    <name type="scientific">Streptococcus parasuis</name>
    <dbReference type="NCBI Taxonomy" id="1501662"/>
    <lineage>
        <taxon>Bacteria</taxon>
        <taxon>Bacillati</taxon>
        <taxon>Bacillota</taxon>
        <taxon>Bacilli</taxon>
        <taxon>Lactobacillales</taxon>
        <taxon>Streptococcaceae</taxon>
        <taxon>Streptococcus</taxon>
    </lineage>
</organism>
<dbReference type="PROSITE" id="PS51103">
    <property type="entry name" value="PTS_EIIC_TYPE_1"/>
    <property type="match status" value="1"/>
</dbReference>
<dbReference type="InterPro" id="IPR001127">
    <property type="entry name" value="PTS_EIIA_1_perm"/>
</dbReference>
<keyword evidence="8" id="KW-0418">Kinase</keyword>
<dbReference type="InterPro" id="IPR050558">
    <property type="entry name" value="PTS_Sugar-Specific_Components"/>
</dbReference>
<dbReference type="InterPro" id="IPR011055">
    <property type="entry name" value="Dup_hybrid_motif"/>
</dbReference>
<dbReference type="Proteomes" id="UP001549134">
    <property type="component" value="Unassembled WGS sequence"/>
</dbReference>
<gene>
    <name evidence="16" type="ORF">ABID50_001258</name>
</gene>
<evidence type="ECO:0000256" key="10">
    <source>
        <dbReference type="ARBA" id="ARBA00023136"/>
    </source>
</evidence>
<evidence type="ECO:0000259" key="14">
    <source>
        <dbReference type="PROSITE" id="PS51098"/>
    </source>
</evidence>
<keyword evidence="2" id="KW-0813">Transport</keyword>
<evidence type="ECO:0000256" key="1">
    <source>
        <dbReference type="ARBA" id="ARBA00004651"/>
    </source>
</evidence>
<dbReference type="SUPFAM" id="SSF55604">
    <property type="entry name" value="Glucose permease domain IIB"/>
    <property type="match status" value="1"/>
</dbReference>
<keyword evidence="10 12" id="KW-0472">Membrane</keyword>
<feature type="transmembrane region" description="Helical" evidence="12">
    <location>
        <begin position="491"/>
        <end position="512"/>
    </location>
</feature>
<evidence type="ECO:0000256" key="8">
    <source>
        <dbReference type="ARBA" id="ARBA00022777"/>
    </source>
</evidence>
<evidence type="ECO:0000256" key="9">
    <source>
        <dbReference type="ARBA" id="ARBA00022989"/>
    </source>
</evidence>
<evidence type="ECO:0000256" key="12">
    <source>
        <dbReference type="SAM" id="Phobius"/>
    </source>
</evidence>
<dbReference type="InterPro" id="IPR018113">
    <property type="entry name" value="PTrfase_EIIB_Cys"/>
</dbReference>
<feature type="transmembrane region" description="Helical" evidence="12">
    <location>
        <begin position="413"/>
        <end position="433"/>
    </location>
</feature>
<dbReference type="PROSITE" id="PS51098">
    <property type="entry name" value="PTS_EIIB_TYPE_1"/>
    <property type="match status" value="1"/>
</dbReference>
<dbReference type="Gene3D" id="2.70.70.10">
    <property type="entry name" value="Glucose Permease (Domain IIA)"/>
    <property type="match status" value="1"/>
</dbReference>
<dbReference type="GeneID" id="78827911"/>
<feature type="transmembrane region" description="Helical" evidence="12">
    <location>
        <begin position="311"/>
        <end position="329"/>
    </location>
</feature>
<dbReference type="InterPro" id="IPR003352">
    <property type="entry name" value="PTS_EIIC"/>
</dbReference>
<keyword evidence="17" id="KW-1185">Reference proteome</keyword>
<comment type="subcellular location">
    <subcellularLocation>
        <location evidence="1">Cell membrane</location>
        <topology evidence="1">Multi-pass membrane protein</topology>
    </subcellularLocation>
</comment>
<dbReference type="PANTHER" id="PTHR30175">
    <property type="entry name" value="PHOSPHOTRANSFERASE SYSTEM TRANSPORT PROTEIN"/>
    <property type="match status" value="1"/>
</dbReference>